<dbReference type="GO" id="GO:0097539">
    <property type="term" value="C:ciliary transition fiber"/>
    <property type="evidence" value="ECO:0007669"/>
    <property type="project" value="InterPro"/>
</dbReference>
<sequence>MANFYGDLAKQVGSDDESQISDVDPSQLAKMVEDIDDLDAGLFHSSFSKKQEKPSSTKTVVKSALKSSTYDDSSERPQKSHVTFDSPEKSESKKYIKKNIDFGEFDADDPLGDLLSDEDESPSRTKKKDNIFKSNLPESTKKQESESDPLEPKNKQNRAKVMAELFGLEEEKKQLPKQSPSDRDSSSSWLGLKDPLPAENKTLEIAKTASQTHGQVAEITAPKKSVTSKRTGSGGSDYDDDRDLLAGMGFGSETRENLSSQPKSRLDELLGKSTSGSEDTSPQSMLDDILAKKTLPRERMSAGDGKRNAPHQTQPSSGVSFGNYSPSVSAPARRPASRRDSATAAVPDPLGIFSPASSPTKESRQSSSSNPGRKTTDRLGISDTKPPVTVAQLNSLERRQQVPEENPLLPDWLGGGRTVVTETTQIQPVPAASVPPAAAAEPAAASVPLPQAVGHPVSVMGILAAGSQMDQQVAVALQHQEMQLLTALHLKQHEERLSVLQVRQQEMLEHQEQQLEELIRRQMDRQEQLNAHVRSQQERISSHIQLLLAQPVVSPVATSSPVQPSAQPVVDHKAEESQAMVEQETSEKRHLTSALESLKAKHLEELKLLEDSYKRQIAMLESSSERQIQRLHAENESLEREHQAKITRIQEEHASLIEQHQMRLAAQQKEHAKDLQELRELHTRDLEEARKQHSDILEHLNRARSLESDALKEASSYSRSLHEALEQLGRNSRDLSGLQTELSSQHHSQLDAREATLQAREAELRVIRENLEKQRMASEDERQRLVGLVSQLEQKLAEQRQSAEEERWNLRQEAARLDAATKALEKERERAMQQIDVERQQLQNLKESVLSEQQILRQQLQQEKLSLASEKSRLETMARLHDATSPDISKLRAELETGIGVAREASQRAESEREKLQNQQRHLDDEQRRLKDFECDLTSKAREVETLTKMAVATKEEGRRALEEARRIEKQRSEQTAEIQRQLAELRDREKRLAQEKVFLSQERLALRNQRSRELCLNCRHPTAVTLSPPPTPPDLGKRFVDPKLIIMKLAAEDKASQLEQDSHFFSSQFSASK</sequence>
<keyword evidence="1" id="KW-0175">Coiled coil</keyword>
<keyword evidence="5" id="KW-1185">Reference proteome</keyword>
<dbReference type="STRING" id="105785.A0A2J7R9W7"/>
<comment type="caution">
    <text evidence="4">The sequence shown here is derived from an EMBL/GenBank/DDBJ whole genome shotgun (WGS) entry which is preliminary data.</text>
</comment>
<accession>A0A2J7R9W7</accession>
<dbReference type="FunCoup" id="A0A2J7R9W7">
    <property type="interactions" value="5"/>
</dbReference>
<feature type="compositionally biased region" description="Polar residues" evidence="2">
    <location>
        <begin position="310"/>
        <end position="324"/>
    </location>
</feature>
<gene>
    <name evidence="4" type="ORF">B7P43_G11965</name>
</gene>
<dbReference type="PANTHER" id="PTHR33689:SF1">
    <property type="entry name" value="FAS-BINDING FACTOR 1"/>
    <property type="match status" value="1"/>
</dbReference>
<feature type="compositionally biased region" description="Polar residues" evidence="2">
    <location>
        <begin position="355"/>
        <end position="373"/>
    </location>
</feature>
<evidence type="ECO:0000256" key="1">
    <source>
        <dbReference type="SAM" id="Coils"/>
    </source>
</evidence>
<dbReference type="OrthoDB" id="8195456at2759"/>
<evidence type="ECO:0000256" key="2">
    <source>
        <dbReference type="SAM" id="MobiDB-lite"/>
    </source>
</evidence>
<feature type="region of interest" description="Disordered" evidence="2">
    <location>
        <begin position="903"/>
        <end position="925"/>
    </location>
</feature>
<dbReference type="InParanoid" id="A0A2J7R9W7"/>
<feature type="compositionally biased region" description="Polar residues" evidence="2">
    <location>
        <begin position="272"/>
        <end position="284"/>
    </location>
</feature>
<dbReference type="GO" id="GO:0090162">
    <property type="term" value="P:establishment of epithelial cell polarity"/>
    <property type="evidence" value="ECO:0007669"/>
    <property type="project" value="InterPro"/>
</dbReference>
<feature type="region of interest" description="Disordered" evidence="2">
    <location>
        <begin position="47"/>
        <end position="387"/>
    </location>
</feature>
<evidence type="ECO:0000259" key="3">
    <source>
        <dbReference type="Pfam" id="PF21007"/>
    </source>
</evidence>
<evidence type="ECO:0000313" key="4">
    <source>
        <dbReference type="EMBL" id="PNF37629.1"/>
    </source>
</evidence>
<dbReference type="Proteomes" id="UP000235965">
    <property type="component" value="Unassembled WGS sequence"/>
</dbReference>
<feature type="compositionally biased region" description="Basic and acidic residues" evidence="2">
    <location>
        <begin position="139"/>
        <end position="154"/>
    </location>
</feature>
<feature type="compositionally biased region" description="Basic and acidic residues" evidence="2">
    <location>
        <begin position="169"/>
        <end position="185"/>
    </location>
</feature>
<feature type="compositionally biased region" description="Low complexity" evidence="2">
    <location>
        <begin position="557"/>
        <end position="566"/>
    </location>
</feature>
<feature type="region of interest" description="Disordered" evidence="2">
    <location>
        <begin position="557"/>
        <end position="589"/>
    </location>
</feature>
<dbReference type="GO" id="GO:0060271">
    <property type="term" value="P:cilium assembly"/>
    <property type="evidence" value="ECO:0007669"/>
    <property type="project" value="InterPro"/>
</dbReference>
<feature type="coiled-coil region" evidence="1">
    <location>
        <begin position="501"/>
        <end position="532"/>
    </location>
</feature>
<feature type="compositionally biased region" description="Basic and acidic residues" evidence="2">
    <location>
        <begin position="86"/>
        <end position="101"/>
    </location>
</feature>
<reference evidence="4 5" key="1">
    <citation type="submission" date="2017-12" db="EMBL/GenBank/DDBJ databases">
        <title>Hemimetabolous genomes reveal molecular basis of termite eusociality.</title>
        <authorList>
            <person name="Harrison M.C."/>
            <person name="Jongepier E."/>
            <person name="Robertson H.M."/>
            <person name="Arning N."/>
            <person name="Bitard-Feildel T."/>
            <person name="Chao H."/>
            <person name="Childers C.P."/>
            <person name="Dinh H."/>
            <person name="Doddapaneni H."/>
            <person name="Dugan S."/>
            <person name="Gowin J."/>
            <person name="Greiner C."/>
            <person name="Han Y."/>
            <person name="Hu H."/>
            <person name="Hughes D.S.T."/>
            <person name="Huylmans A.-K."/>
            <person name="Kemena C."/>
            <person name="Kremer L.P.M."/>
            <person name="Lee S.L."/>
            <person name="Lopez-Ezquerra A."/>
            <person name="Mallet L."/>
            <person name="Monroy-Kuhn J.M."/>
            <person name="Moser A."/>
            <person name="Murali S.C."/>
            <person name="Muzny D.M."/>
            <person name="Otani S."/>
            <person name="Piulachs M.-D."/>
            <person name="Poelchau M."/>
            <person name="Qu J."/>
            <person name="Schaub F."/>
            <person name="Wada-Katsumata A."/>
            <person name="Worley K.C."/>
            <person name="Xie Q."/>
            <person name="Ylla G."/>
            <person name="Poulsen M."/>
            <person name="Gibbs R.A."/>
            <person name="Schal C."/>
            <person name="Richards S."/>
            <person name="Belles X."/>
            <person name="Korb J."/>
            <person name="Bornberg-Bauer E."/>
        </authorList>
    </citation>
    <scope>NUCLEOTIDE SEQUENCE [LARGE SCALE GENOMIC DNA]</scope>
    <source>
        <tissue evidence="4">Whole body</tissue>
    </source>
</reference>
<proteinExistence type="predicted"/>
<feature type="domain" description="Fas-binding factor 1 C-terminal" evidence="3">
    <location>
        <begin position="587"/>
        <end position="1012"/>
    </location>
</feature>
<feature type="region of interest" description="Disordered" evidence="2">
    <location>
        <begin position="1"/>
        <end position="23"/>
    </location>
</feature>
<evidence type="ECO:0000313" key="5">
    <source>
        <dbReference type="Proteomes" id="UP000235965"/>
    </source>
</evidence>
<feature type="compositionally biased region" description="Polar residues" evidence="2">
    <location>
        <begin position="56"/>
        <end position="71"/>
    </location>
</feature>
<dbReference type="Pfam" id="PF21007">
    <property type="entry name" value="FBF1"/>
    <property type="match status" value="1"/>
</dbReference>
<feature type="compositionally biased region" description="Low complexity" evidence="2">
    <location>
        <begin position="325"/>
        <end position="334"/>
    </location>
</feature>
<dbReference type="AlphaFoldDB" id="A0A2J7R9W7"/>
<name>A0A2J7R9W7_9NEOP</name>
<dbReference type="PANTHER" id="PTHR33689">
    <property type="entry name" value="FAS-BINDING FACTOR 1"/>
    <property type="match status" value="1"/>
</dbReference>
<dbReference type="GO" id="GO:0036064">
    <property type="term" value="C:ciliary basal body"/>
    <property type="evidence" value="ECO:0007669"/>
    <property type="project" value="TreeGrafter"/>
</dbReference>
<feature type="compositionally biased region" description="Basic and acidic residues" evidence="2">
    <location>
        <begin position="289"/>
        <end position="307"/>
    </location>
</feature>
<feature type="compositionally biased region" description="Basic and acidic residues" evidence="2">
    <location>
        <begin position="905"/>
        <end position="925"/>
    </location>
</feature>
<protein>
    <recommendedName>
        <fullName evidence="3">Fas-binding factor 1 C-terminal domain-containing protein</fullName>
    </recommendedName>
</protein>
<dbReference type="EMBL" id="NEVH01006580">
    <property type="protein sequence ID" value="PNF37629.1"/>
    <property type="molecule type" value="Genomic_DNA"/>
</dbReference>
<organism evidence="4 5">
    <name type="scientific">Cryptotermes secundus</name>
    <dbReference type="NCBI Taxonomy" id="105785"/>
    <lineage>
        <taxon>Eukaryota</taxon>
        <taxon>Metazoa</taxon>
        <taxon>Ecdysozoa</taxon>
        <taxon>Arthropoda</taxon>
        <taxon>Hexapoda</taxon>
        <taxon>Insecta</taxon>
        <taxon>Pterygota</taxon>
        <taxon>Neoptera</taxon>
        <taxon>Polyneoptera</taxon>
        <taxon>Dictyoptera</taxon>
        <taxon>Blattodea</taxon>
        <taxon>Blattoidea</taxon>
        <taxon>Termitoidae</taxon>
        <taxon>Kalotermitidae</taxon>
        <taxon>Cryptotermitinae</taxon>
        <taxon>Cryptotermes</taxon>
    </lineage>
</organism>
<dbReference type="InterPro" id="IPR033561">
    <property type="entry name" value="FBF1"/>
</dbReference>
<dbReference type="InterPro" id="IPR049390">
    <property type="entry name" value="FBF1_C"/>
</dbReference>
<feature type="compositionally biased region" description="Acidic residues" evidence="2">
    <location>
        <begin position="103"/>
        <end position="120"/>
    </location>
</feature>
<dbReference type="GO" id="GO:0005814">
    <property type="term" value="C:centriole"/>
    <property type="evidence" value="ECO:0007669"/>
    <property type="project" value="TreeGrafter"/>
</dbReference>